<evidence type="ECO:0000256" key="8">
    <source>
        <dbReference type="SAM" id="Phobius"/>
    </source>
</evidence>
<feature type="transmembrane region" description="Helical" evidence="8">
    <location>
        <begin position="77"/>
        <end position="95"/>
    </location>
</feature>
<dbReference type="InterPro" id="IPR001750">
    <property type="entry name" value="ND/Mrp_TM"/>
</dbReference>
<dbReference type="RefSeq" id="WP_130599851.1">
    <property type="nucleotide sequence ID" value="NZ_CP034759.1"/>
</dbReference>
<feature type="domain" description="NADH:quinone oxidoreductase/Mrp antiporter transmembrane" evidence="9">
    <location>
        <begin position="131"/>
        <end position="424"/>
    </location>
</feature>
<evidence type="ECO:0000256" key="7">
    <source>
        <dbReference type="RuleBase" id="RU000320"/>
    </source>
</evidence>
<feature type="transmembrane region" description="Helical" evidence="8">
    <location>
        <begin position="207"/>
        <end position="225"/>
    </location>
</feature>
<evidence type="ECO:0000256" key="4">
    <source>
        <dbReference type="ARBA" id="ARBA00022692"/>
    </source>
</evidence>
<keyword evidence="11" id="KW-1185">Reference proteome</keyword>
<evidence type="ECO:0000313" key="10">
    <source>
        <dbReference type="EMBL" id="QBG35051.1"/>
    </source>
</evidence>
<proteinExistence type="inferred from homology"/>
<dbReference type="Pfam" id="PF00361">
    <property type="entry name" value="Proton_antipo_M"/>
    <property type="match status" value="1"/>
</dbReference>
<evidence type="ECO:0000313" key="11">
    <source>
        <dbReference type="Proteomes" id="UP000290244"/>
    </source>
</evidence>
<feature type="transmembrane region" description="Helical" evidence="8">
    <location>
        <begin position="165"/>
        <end position="187"/>
    </location>
</feature>
<feature type="transmembrane region" description="Helical" evidence="8">
    <location>
        <begin position="6"/>
        <end position="23"/>
    </location>
</feature>
<dbReference type="GO" id="GO:0008137">
    <property type="term" value="F:NADH dehydrogenase (ubiquinone) activity"/>
    <property type="evidence" value="ECO:0007669"/>
    <property type="project" value="InterPro"/>
</dbReference>
<protein>
    <submittedName>
        <fullName evidence="10">Monovalent cation/H+ antiporter subunit D family protein</fullName>
    </submittedName>
</protein>
<keyword evidence="5 8" id="KW-1133">Transmembrane helix</keyword>
<evidence type="ECO:0000256" key="5">
    <source>
        <dbReference type="ARBA" id="ARBA00022989"/>
    </source>
</evidence>
<evidence type="ECO:0000259" key="9">
    <source>
        <dbReference type="Pfam" id="PF00361"/>
    </source>
</evidence>
<name>A0A4P6P1N3_9GAMM</name>
<feature type="transmembrane region" description="Helical" evidence="8">
    <location>
        <begin position="337"/>
        <end position="356"/>
    </location>
</feature>
<evidence type="ECO:0000256" key="1">
    <source>
        <dbReference type="ARBA" id="ARBA00004651"/>
    </source>
</evidence>
<feature type="transmembrane region" description="Helical" evidence="8">
    <location>
        <begin position="135"/>
        <end position="153"/>
    </location>
</feature>
<gene>
    <name evidence="10" type="ORF">EMK97_04530</name>
</gene>
<dbReference type="InterPro" id="IPR003918">
    <property type="entry name" value="NADH_UbQ_OxRdtase"/>
</dbReference>
<feature type="transmembrane region" description="Helical" evidence="8">
    <location>
        <begin position="451"/>
        <end position="471"/>
    </location>
</feature>
<dbReference type="Proteomes" id="UP000290244">
    <property type="component" value="Chromosome"/>
</dbReference>
<evidence type="ECO:0000256" key="6">
    <source>
        <dbReference type="ARBA" id="ARBA00023136"/>
    </source>
</evidence>
<keyword evidence="6 8" id="KW-0472">Membrane</keyword>
<dbReference type="PANTHER" id="PTHR42703:SF1">
    <property type="entry name" value="NA(+)_H(+) ANTIPORTER SUBUNIT D1"/>
    <property type="match status" value="1"/>
</dbReference>
<dbReference type="PANTHER" id="PTHR42703">
    <property type="entry name" value="NADH DEHYDROGENASE"/>
    <property type="match status" value="1"/>
</dbReference>
<feature type="transmembrane region" description="Helical" evidence="8">
    <location>
        <begin position="111"/>
        <end position="129"/>
    </location>
</feature>
<accession>A0A4P6P1N3</accession>
<dbReference type="OrthoDB" id="9768329at2"/>
<dbReference type="AlphaFoldDB" id="A0A4P6P1N3"/>
<evidence type="ECO:0000256" key="3">
    <source>
        <dbReference type="ARBA" id="ARBA00022475"/>
    </source>
</evidence>
<dbReference type="GO" id="GO:0042773">
    <property type="term" value="P:ATP synthesis coupled electron transport"/>
    <property type="evidence" value="ECO:0007669"/>
    <property type="project" value="InterPro"/>
</dbReference>
<dbReference type="KEGG" id="lsd:EMK97_04530"/>
<feature type="transmembrane region" description="Helical" evidence="8">
    <location>
        <begin position="306"/>
        <end position="331"/>
    </location>
</feature>
<dbReference type="PRINTS" id="PR01437">
    <property type="entry name" value="NUOXDRDTASE4"/>
</dbReference>
<organism evidence="10 11">
    <name type="scientific">Litorilituus sediminis</name>
    <dbReference type="NCBI Taxonomy" id="718192"/>
    <lineage>
        <taxon>Bacteria</taxon>
        <taxon>Pseudomonadati</taxon>
        <taxon>Pseudomonadota</taxon>
        <taxon>Gammaproteobacteria</taxon>
        <taxon>Alteromonadales</taxon>
        <taxon>Colwelliaceae</taxon>
        <taxon>Litorilituus</taxon>
    </lineage>
</organism>
<reference evidence="10 11" key="1">
    <citation type="submission" date="2018-12" db="EMBL/GenBank/DDBJ databases">
        <title>Complete genome of Litorilituus sediminis.</title>
        <authorList>
            <person name="Liu A."/>
            <person name="Rong J."/>
        </authorList>
    </citation>
    <scope>NUCLEOTIDE SEQUENCE [LARGE SCALE GENOMIC DNA]</scope>
    <source>
        <strain evidence="10 11">JCM 17549</strain>
    </source>
</reference>
<dbReference type="GO" id="GO:0005886">
    <property type="term" value="C:plasma membrane"/>
    <property type="evidence" value="ECO:0007669"/>
    <property type="project" value="UniProtKB-SubCell"/>
</dbReference>
<comment type="subcellular location">
    <subcellularLocation>
        <location evidence="1">Cell membrane</location>
        <topology evidence="1">Multi-pass membrane protein</topology>
    </subcellularLocation>
    <subcellularLocation>
        <location evidence="7">Membrane</location>
        <topology evidence="7">Multi-pass membrane protein</topology>
    </subcellularLocation>
</comment>
<feature type="transmembrane region" description="Helical" evidence="8">
    <location>
        <begin position="280"/>
        <end position="299"/>
    </location>
</feature>
<comment type="similarity">
    <text evidence="2">Belongs to the CPA3 antiporters (TC 2.A.63) subunit D family.</text>
</comment>
<evidence type="ECO:0000256" key="2">
    <source>
        <dbReference type="ARBA" id="ARBA00005346"/>
    </source>
</evidence>
<keyword evidence="3" id="KW-1003">Cell membrane</keyword>
<feature type="transmembrane region" description="Helical" evidence="8">
    <location>
        <begin position="377"/>
        <end position="398"/>
    </location>
</feature>
<feature type="transmembrane region" description="Helical" evidence="8">
    <location>
        <begin position="28"/>
        <end position="48"/>
    </location>
</feature>
<feature type="transmembrane region" description="Helical" evidence="8">
    <location>
        <begin position="237"/>
        <end position="260"/>
    </location>
</feature>
<dbReference type="EMBL" id="CP034759">
    <property type="protein sequence ID" value="QBG35051.1"/>
    <property type="molecule type" value="Genomic_DNA"/>
</dbReference>
<keyword evidence="4 7" id="KW-0812">Transmembrane</keyword>
<feature type="transmembrane region" description="Helical" evidence="8">
    <location>
        <begin position="410"/>
        <end position="430"/>
    </location>
</feature>
<dbReference type="InterPro" id="IPR050586">
    <property type="entry name" value="CPA3_Na-H_Antiporter_D"/>
</dbReference>
<sequence length="492" mass="53448">MIAHLTILQVVIPLSAAPICVILKRSKLVWLFAVLVSAITFLISLALLQQVLNTDVISYQLGGWQPPWGIEYKIDKLNALLLLIISSISTIVLLASQKSIEKEIPQDKHTLFYILYLLSLTGMLGIVATGDAFNVFVFLEISSLSAYALIALGKDRQALWASFQYLILGTIGATFILIGVGLMYQMTGTLNMLDLAQHLPEVAQTKTVYTAYAFIVAGLCLKLAMFPLHLWLPNAYAYAPSVVTAFFAATATKVAIYLLIRFTFSVFGFSFSFTTIPLQTLLMALGLAGIFIASISAIYQSNIKLLFAYSSIAQIGYMIVGFSLATAAGLTATLLHLFNHALMKSAIFLALGALMYKLGSVHIDNFKGLGRKMPFTMAAIVIGGLSLIGVPLTVGFISKWYLVKALLAQGWWPIAVLILLGSMLAVIYVWKIVEAAYFYPANAAPKQIEEAPALILIPTWLLVLANVYFGIDTSLTVEVSKAAAESLFGSTP</sequence>